<reference evidence="1" key="1">
    <citation type="journal article" date="2014" name="PLoS ONE">
        <title>Transcriptome-Based Identification of ABC Transporters in the Western Tarnished Plant Bug Lygus hesperus.</title>
        <authorList>
            <person name="Hull J.J."/>
            <person name="Chaney K."/>
            <person name="Geib S.M."/>
            <person name="Fabrick J.A."/>
            <person name="Brent C.S."/>
            <person name="Walsh D."/>
            <person name="Lavine L.C."/>
        </authorList>
    </citation>
    <scope>NUCLEOTIDE SEQUENCE</scope>
</reference>
<organism evidence="1">
    <name type="scientific">Lygus hesperus</name>
    <name type="common">Western plant bug</name>
    <dbReference type="NCBI Taxonomy" id="30085"/>
    <lineage>
        <taxon>Eukaryota</taxon>
        <taxon>Metazoa</taxon>
        <taxon>Ecdysozoa</taxon>
        <taxon>Arthropoda</taxon>
        <taxon>Hexapoda</taxon>
        <taxon>Insecta</taxon>
        <taxon>Pterygota</taxon>
        <taxon>Neoptera</taxon>
        <taxon>Paraneoptera</taxon>
        <taxon>Hemiptera</taxon>
        <taxon>Heteroptera</taxon>
        <taxon>Panheteroptera</taxon>
        <taxon>Cimicomorpha</taxon>
        <taxon>Miridae</taxon>
        <taxon>Mirini</taxon>
        <taxon>Lygus</taxon>
    </lineage>
</organism>
<gene>
    <name evidence="1" type="primary">SPSB4_0</name>
    <name evidence="1" type="ORF">CM83_10898</name>
    <name evidence="2" type="ORF">g.98835</name>
</gene>
<sequence>MVVLDRDSGTVDFYRDHQYLQKLFTGLPTECELVPFVQLYNDDASAVIEPGIMDAPLTASTLLGAAAVDVLRVMLLRKPFEHLVADGICDELKCVALSSSLSMTTKKGEKEERMRKAKINKDCTEPHVTLALFNSVPDPRRLH</sequence>
<dbReference type="InterPro" id="IPR013320">
    <property type="entry name" value="ConA-like_dom_sf"/>
</dbReference>
<accession>A0A0A9XZD8</accession>
<dbReference type="EMBL" id="GBHO01018310">
    <property type="protein sequence ID" value="JAG25294.1"/>
    <property type="molecule type" value="Transcribed_RNA"/>
</dbReference>
<dbReference type="AlphaFoldDB" id="A0A0A9XZD8"/>
<reference evidence="2" key="3">
    <citation type="journal article" date="2016" name="Gigascience">
        <title>De novo construction of an expanded transcriptome assembly for the western tarnished plant bug, Lygus hesperus.</title>
        <authorList>
            <person name="Tassone E.E."/>
            <person name="Geib S.M."/>
            <person name="Hall B."/>
            <person name="Fabrick J.A."/>
            <person name="Brent C.S."/>
            <person name="Hull J.J."/>
        </authorList>
    </citation>
    <scope>NUCLEOTIDE SEQUENCE</scope>
</reference>
<name>A0A0A9XZD8_LYGHE</name>
<reference evidence="1" key="2">
    <citation type="submission" date="2014-07" db="EMBL/GenBank/DDBJ databases">
        <authorList>
            <person name="Hull J."/>
        </authorList>
    </citation>
    <scope>NUCLEOTIDE SEQUENCE</scope>
</reference>
<dbReference type="SUPFAM" id="SSF49899">
    <property type="entry name" value="Concanavalin A-like lectins/glucanases"/>
    <property type="match status" value="1"/>
</dbReference>
<dbReference type="EMBL" id="GDHC01000503">
    <property type="protein sequence ID" value="JAQ18126.1"/>
    <property type="molecule type" value="Transcribed_RNA"/>
</dbReference>
<evidence type="ECO:0000313" key="1">
    <source>
        <dbReference type="EMBL" id="JAG25294.1"/>
    </source>
</evidence>
<proteinExistence type="predicted"/>
<protein>
    <submittedName>
        <fullName evidence="1">SPRY domain-containing SOCS box protein 4</fullName>
    </submittedName>
</protein>
<evidence type="ECO:0000313" key="2">
    <source>
        <dbReference type="EMBL" id="JAQ18126.1"/>
    </source>
</evidence>